<organism evidence="15 16">
    <name type="scientific">Bifidobacterium actinocoloniiforme DSM 22766</name>
    <dbReference type="NCBI Taxonomy" id="1437605"/>
    <lineage>
        <taxon>Bacteria</taxon>
        <taxon>Bacillati</taxon>
        <taxon>Actinomycetota</taxon>
        <taxon>Actinomycetes</taxon>
        <taxon>Bifidobacteriales</taxon>
        <taxon>Bifidobacteriaceae</taxon>
        <taxon>Bifidobacterium</taxon>
    </lineage>
</organism>
<evidence type="ECO:0000256" key="5">
    <source>
        <dbReference type="ARBA" id="ARBA00022679"/>
    </source>
</evidence>
<dbReference type="InterPro" id="IPR003660">
    <property type="entry name" value="HAMP_dom"/>
</dbReference>
<dbReference type="InterPro" id="IPR036890">
    <property type="entry name" value="HATPase_C_sf"/>
</dbReference>
<dbReference type="SMART" id="SM00304">
    <property type="entry name" value="HAMP"/>
    <property type="match status" value="1"/>
</dbReference>
<dbReference type="InterPro" id="IPR003661">
    <property type="entry name" value="HisK_dim/P_dom"/>
</dbReference>
<evidence type="ECO:0000256" key="9">
    <source>
        <dbReference type="ARBA" id="ARBA00023012"/>
    </source>
</evidence>
<dbReference type="eggNOG" id="COG5002">
    <property type="taxonomic scope" value="Bacteria"/>
</dbReference>
<dbReference type="PANTHER" id="PTHR45436">
    <property type="entry name" value="SENSOR HISTIDINE KINASE YKOH"/>
    <property type="match status" value="1"/>
</dbReference>
<keyword evidence="9" id="KW-0902">Two-component regulatory system</keyword>
<dbReference type="InterPro" id="IPR004358">
    <property type="entry name" value="Sig_transdc_His_kin-like_C"/>
</dbReference>
<dbReference type="AlphaFoldDB" id="A0A086Z163"/>
<dbReference type="EC" id="2.7.13.3" evidence="3"/>
<evidence type="ECO:0000256" key="2">
    <source>
        <dbReference type="ARBA" id="ARBA00004236"/>
    </source>
</evidence>
<evidence type="ECO:0000256" key="3">
    <source>
        <dbReference type="ARBA" id="ARBA00012438"/>
    </source>
</evidence>
<evidence type="ECO:0000259" key="13">
    <source>
        <dbReference type="PROSITE" id="PS50109"/>
    </source>
</evidence>
<feature type="region of interest" description="Disordered" evidence="11">
    <location>
        <begin position="1"/>
        <end position="31"/>
    </location>
</feature>
<dbReference type="PANTHER" id="PTHR45436:SF5">
    <property type="entry name" value="SENSOR HISTIDINE KINASE TRCS"/>
    <property type="match status" value="1"/>
</dbReference>
<dbReference type="Proteomes" id="UP000029015">
    <property type="component" value="Unassembled WGS sequence"/>
</dbReference>
<dbReference type="SUPFAM" id="SSF158472">
    <property type="entry name" value="HAMP domain-like"/>
    <property type="match status" value="1"/>
</dbReference>
<dbReference type="Pfam" id="PF00512">
    <property type="entry name" value="HisKA"/>
    <property type="match status" value="1"/>
</dbReference>
<evidence type="ECO:0000256" key="10">
    <source>
        <dbReference type="ARBA" id="ARBA00023136"/>
    </source>
</evidence>
<dbReference type="GO" id="GO:0005886">
    <property type="term" value="C:plasma membrane"/>
    <property type="evidence" value="ECO:0007669"/>
    <property type="project" value="UniProtKB-SubCell"/>
</dbReference>
<reference evidence="15 16" key="1">
    <citation type="submission" date="2014-03" db="EMBL/GenBank/DDBJ databases">
        <title>Genomics of Bifidobacteria.</title>
        <authorList>
            <person name="Ventura M."/>
            <person name="Milani C."/>
            <person name="Lugli G.A."/>
        </authorList>
    </citation>
    <scope>NUCLEOTIDE SEQUENCE [LARGE SCALE GENOMIC DNA]</scope>
    <source>
        <strain evidence="15 16">DSM 22766</strain>
    </source>
</reference>
<dbReference type="InterPro" id="IPR050428">
    <property type="entry name" value="TCS_sensor_his_kinase"/>
</dbReference>
<feature type="domain" description="Histidine kinase" evidence="13">
    <location>
        <begin position="309"/>
        <end position="577"/>
    </location>
</feature>
<dbReference type="SUPFAM" id="SSF55874">
    <property type="entry name" value="ATPase domain of HSP90 chaperone/DNA topoisomerase II/histidine kinase"/>
    <property type="match status" value="1"/>
</dbReference>
<dbReference type="GO" id="GO:0000155">
    <property type="term" value="F:phosphorelay sensor kinase activity"/>
    <property type="evidence" value="ECO:0007669"/>
    <property type="project" value="InterPro"/>
</dbReference>
<feature type="transmembrane region" description="Helical" evidence="12">
    <location>
        <begin position="220"/>
        <end position="240"/>
    </location>
</feature>
<dbReference type="PROSITE" id="PS50885">
    <property type="entry name" value="HAMP"/>
    <property type="match status" value="1"/>
</dbReference>
<dbReference type="FunFam" id="1.10.287.130:FF:000001">
    <property type="entry name" value="Two-component sensor histidine kinase"/>
    <property type="match status" value="1"/>
</dbReference>
<dbReference type="PROSITE" id="PS50109">
    <property type="entry name" value="HIS_KIN"/>
    <property type="match status" value="1"/>
</dbReference>
<feature type="transmembrane region" description="Helical" evidence="12">
    <location>
        <begin position="44"/>
        <end position="63"/>
    </location>
</feature>
<dbReference type="Gene3D" id="6.10.340.10">
    <property type="match status" value="1"/>
</dbReference>
<dbReference type="CDD" id="cd06225">
    <property type="entry name" value="HAMP"/>
    <property type="match status" value="1"/>
</dbReference>
<dbReference type="OrthoDB" id="9786919at2"/>
<comment type="catalytic activity">
    <reaction evidence="1">
        <text>ATP + protein L-histidine = ADP + protein N-phospho-L-histidine.</text>
        <dbReference type="EC" id="2.7.13.3"/>
    </reaction>
</comment>
<keyword evidence="4" id="KW-0597">Phosphoprotein</keyword>
<dbReference type="PRINTS" id="PR00344">
    <property type="entry name" value="BCTRLSENSOR"/>
</dbReference>
<evidence type="ECO:0000256" key="4">
    <source>
        <dbReference type="ARBA" id="ARBA00022553"/>
    </source>
</evidence>
<dbReference type="Gene3D" id="1.10.287.130">
    <property type="match status" value="1"/>
</dbReference>
<dbReference type="InterPro" id="IPR036097">
    <property type="entry name" value="HisK_dim/P_sf"/>
</dbReference>
<dbReference type="eggNOG" id="COG3850">
    <property type="taxonomic scope" value="Bacteria"/>
</dbReference>
<dbReference type="Pfam" id="PF00672">
    <property type="entry name" value="HAMP"/>
    <property type="match status" value="1"/>
</dbReference>
<keyword evidence="8 12" id="KW-1133">Transmembrane helix</keyword>
<dbReference type="Pfam" id="PF02518">
    <property type="entry name" value="HATPase_c"/>
    <property type="match status" value="1"/>
</dbReference>
<dbReference type="STRING" id="1437605.AB656_03435"/>
<protein>
    <recommendedName>
        <fullName evidence="3">histidine kinase</fullName>
        <ecNumber evidence="3">2.7.13.3</ecNumber>
    </recommendedName>
</protein>
<evidence type="ECO:0000256" key="6">
    <source>
        <dbReference type="ARBA" id="ARBA00022692"/>
    </source>
</evidence>
<dbReference type="CDD" id="cd00075">
    <property type="entry name" value="HATPase"/>
    <property type="match status" value="1"/>
</dbReference>
<evidence type="ECO:0000256" key="11">
    <source>
        <dbReference type="SAM" id="MobiDB-lite"/>
    </source>
</evidence>
<dbReference type="InterPro" id="IPR005467">
    <property type="entry name" value="His_kinase_dom"/>
</dbReference>
<dbReference type="EMBL" id="JGYK01000001">
    <property type="protein sequence ID" value="KFI40263.1"/>
    <property type="molecule type" value="Genomic_DNA"/>
</dbReference>
<comment type="caution">
    <text evidence="15">The sequence shown here is derived from an EMBL/GenBank/DDBJ whole genome shotgun (WGS) entry which is preliminary data.</text>
</comment>
<evidence type="ECO:0000313" key="15">
    <source>
        <dbReference type="EMBL" id="KFI40263.1"/>
    </source>
</evidence>
<evidence type="ECO:0000256" key="1">
    <source>
        <dbReference type="ARBA" id="ARBA00000085"/>
    </source>
</evidence>
<name>A0A086Z163_9BIFI</name>
<sequence>MSAQGRDSLHASPVASTAAPEGQGTEEGQSRQRLLDSIPLTTKLIVSMLVLLVVGTLGISLAIRQMAGTYLLQKTDTQLIRQAKLGIRNATLLNREDLSKHGLGPTDYFLQVRDSNMVIISDDLNPMRVNGVVSVPKLPADGQDGGVQMGQPFTTPAVISKSTDGPVDRDGLKRANAPWRVVAMRWSLDDPGGMGVSKGVLFIGLSLGDQQDTIHALTQYCWMVGILIVLLGAVIAALLIQNTLAPLKRMEKTAAKIAAGDLSRRIPAGPVNTEVGSLAASLNAMLARIERSFREQQATTEKMKQFVSDASHELRTPLAAIHGYAELYRMQRELPGALERADESIGHIEASSTRMTELVQDLLSLARMDEGRGVDTSLDVNLTSLVNDAVDDLHALDPDREITRGLLDLPKGGGNAFVFRKAPWERIDLVGDPTRLRQVVTNIIGNVHRYTPPDSPVEIGLGRISLPWESGRLTFMPPSEDSLDALIQAAGPAGADNGGDYVIMRFSDHGPGASQEALPRLFERFYTADPSRARLKGGTGLGLAIVRSIVKAHQGLICASATPGGGLTFTVVLPQGRVDAATPQGDAD</sequence>
<evidence type="ECO:0000313" key="16">
    <source>
        <dbReference type="Proteomes" id="UP000029015"/>
    </source>
</evidence>
<dbReference type="SMART" id="SM00388">
    <property type="entry name" value="HisKA"/>
    <property type="match status" value="1"/>
</dbReference>
<evidence type="ECO:0000259" key="14">
    <source>
        <dbReference type="PROSITE" id="PS50885"/>
    </source>
</evidence>
<evidence type="ECO:0000256" key="7">
    <source>
        <dbReference type="ARBA" id="ARBA00022777"/>
    </source>
</evidence>
<comment type="subcellular location">
    <subcellularLocation>
        <location evidence="2">Cell membrane</location>
    </subcellularLocation>
</comment>
<evidence type="ECO:0000256" key="8">
    <source>
        <dbReference type="ARBA" id="ARBA00022989"/>
    </source>
</evidence>
<keyword evidence="16" id="KW-1185">Reference proteome</keyword>
<dbReference type="Gene3D" id="3.30.565.10">
    <property type="entry name" value="Histidine kinase-like ATPase, C-terminal domain"/>
    <property type="match status" value="1"/>
</dbReference>
<dbReference type="RefSeq" id="WP_051905307.1">
    <property type="nucleotide sequence ID" value="NZ_CP011786.1"/>
</dbReference>
<dbReference type="SMART" id="SM00387">
    <property type="entry name" value="HATPase_c"/>
    <property type="match status" value="1"/>
</dbReference>
<keyword evidence="7 15" id="KW-0418">Kinase</keyword>
<gene>
    <name evidence="15" type="ORF">BACT_0965</name>
</gene>
<keyword evidence="10 12" id="KW-0472">Membrane</keyword>
<evidence type="ECO:0000256" key="12">
    <source>
        <dbReference type="SAM" id="Phobius"/>
    </source>
</evidence>
<dbReference type="SUPFAM" id="SSF47384">
    <property type="entry name" value="Homodimeric domain of signal transducing histidine kinase"/>
    <property type="match status" value="1"/>
</dbReference>
<keyword evidence="6 12" id="KW-0812">Transmembrane</keyword>
<proteinExistence type="predicted"/>
<accession>A0A086Z163</accession>
<keyword evidence="5 15" id="KW-0808">Transferase</keyword>
<dbReference type="InterPro" id="IPR003594">
    <property type="entry name" value="HATPase_dom"/>
</dbReference>
<feature type="domain" description="HAMP" evidence="14">
    <location>
        <begin position="241"/>
        <end position="294"/>
    </location>
</feature>
<dbReference type="CDD" id="cd00082">
    <property type="entry name" value="HisKA"/>
    <property type="match status" value="1"/>
</dbReference>